<accession>X1L7D7</accession>
<reference evidence="1" key="1">
    <citation type="journal article" date="2014" name="Front. Microbiol.">
        <title>High frequency of phylogenetically diverse reductive dehalogenase-homologous genes in deep subseafloor sedimentary metagenomes.</title>
        <authorList>
            <person name="Kawai M."/>
            <person name="Futagami T."/>
            <person name="Toyoda A."/>
            <person name="Takaki Y."/>
            <person name="Nishi S."/>
            <person name="Hori S."/>
            <person name="Arai W."/>
            <person name="Tsubouchi T."/>
            <person name="Morono Y."/>
            <person name="Uchiyama I."/>
            <person name="Ito T."/>
            <person name="Fujiyama A."/>
            <person name="Inagaki F."/>
            <person name="Takami H."/>
        </authorList>
    </citation>
    <scope>NUCLEOTIDE SEQUENCE</scope>
    <source>
        <strain evidence="1">Expedition CK06-06</strain>
    </source>
</reference>
<gene>
    <name evidence="1" type="ORF">S06H3_05687</name>
</gene>
<name>X1L7D7_9ZZZZ</name>
<proteinExistence type="predicted"/>
<feature type="non-terminal residue" evidence="1">
    <location>
        <position position="1"/>
    </location>
</feature>
<evidence type="ECO:0000313" key="1">
    <source>
        <dbReference type="EMBL" id="GAH90053.1"/>
    </source>
</evidence>
<organism evidence="1">
    <name type="scientific">marine sediment metagenome</name>
    <dbReference type="NCBI Taxonomy" id="412755"/>
    <lineage>
        <taxon>unclassified sequences</taxon>
        <taxon>metagenomes</taxon>
        <taxon>ecological metagenomes</taxon>
    </lineage>
</organism>
<dbReference type="EMBL" id="BARV01002134">
    <property type="protein sequence ID" value="GAH90053.1"/>
    <property type="molecule type" value="Genomic_DNA"/>
</dbReference>
<sequence>WFECQTVGCCWYYQPWYTPPFDNYCDVCEGECSYPYNCGLCATKIICQTAGCFWTGDYCTQFEWECGGELACQFCATQETCEAEGCNWDTLSKTCWYLAPTLPSSWSAYYDIHGGYETSTEFVNELAQTTGETLAVVSGLFEGFITSFNTADALAKGSAMGNVIPKGRGYLKVFDGLFGHYPIGETFVFF</sequence>
<comment type="caution">
    <text evidence="1">The sequence shown here is derived from an EMBL/GenBank/DDBJ whole genome shotgun (WGS) entry which is preliminary data.</text>
</comment>
<protein>
    <submittedName>
        <fullName evidence="1">Uncharacterized protein</fullName>
    </submittedName>
</protein>
<dbReference type="AlphaFoldDB" id="X1L7D7"/>